<feature type="binding site" evidence="13">
    <location>
        <position position="108"/>
    </location>
    <ligand>
        <name>Fe cation</name>
        <dbReference type="ChEBI" id="CHEBI:24875"/>
    </ligand>
</feature>
<comment type="cofactor">
    <cofactor evidence="12">
        <name>Zn(2+)</name>
        <dbReference type="ChEBI" id="CHEBI:29105"/>
    </cofactor>
    <text evidence="12">Binds 1 zinc ion per subunit.</text>
</comment>
<dbReference type="Gene3D" id="1.10.10.10">
    <property type="entry name" value="Winged helix-like DNA-binding domain superfamily/Winged helix DNA-binding domain"/>
    <property type="match status" value="1"/>
</dbReference>
<evidence type="ECO:0000256" key="12">
    <source>
        <dbReference type="PIRSR" id="PIRSR602481-1"/>
    </source>
</evidence>
<dbReference type="InterPro" id="IPR036388">
    <property type="entry name" value="WH-like_DNA-bd_sf"/>
</dbReference>
<dbReference type="CDD" id="cd07153">
    <property type="entry name" value="Fur_like"/>
    <property type="match status" value="1"/>
</dbReference>
<reference evidence="15 16" key="1">
    <citation type="submission" date="2018-04" db="EMBL/GenBank/DDBJ databases">
        <title>Thalassorhabdus spongiae gen. nov., sp. nov., isolated from a marine sponge in South-West Iceland.</title>
        <authorList>
            <person name="Knobloch S."/>
            <person name="Daussin A."/>
            <person name="Johannsson R."/>
            <person name="Marteinsson V.T."/>
        </authorList>
    </citation>
    <scope>NUCLEOTIDE SEQUENCE [LARGE SCALE GENOMIC DNA]</scope>
    <source>
        <strain evidence="15 16">Hp12</strain>
    </source>
</reference>
<dbReference type="GO" id="GO:0000976">
    <property type="term" value="F:transcription cis-regulatory region binding"/>
    <property type="evidence" value="ECO:0007669"/>
    <property type="project" value="TreeGrafter"/>
</dbReference>
<gene>
    <name evidence="14" type="primary">fur</name>
    <name evidence="15" type="ORF">DC094_02950</name>
</gene>
<feature type="binding site" evidence="13">
    <location>
        <position position="144"/>
    </location>
    <ligand>
        <name>Fe cation</name>
        <dbReference type="ChEBI" id="CHEBI:24875"/>
    </ligand>
</feature>
<dbReference type="InterPro" id="IPR043135">
    <property type="entry name" value="Fur_C"/>
</dbReference>
<comment type="subunit">
    <text evidence="3 14">Homodimer.</text>
</comment>
<evidence type="ECO:0000256" key="8">
    <source>
        <dbReference type="ARBA" id="ARBA00022833"/>
    </source>
</evidence>
<feature type="binding site" evidence="12">
    <location>
        <position position="112"/>
    </location>
    <ligand>
        <name>Zn(2+)</name>
        <dbReference type="ChEBI" id="CHEBI:29105"/>
    </ligand>
</feature>
<evidence type="ECO:0000256" key="11">
    <source>
        <dbReference type="ARBA" id="ARBA00023163"/>
    </source>
</evidence>
<evidence type="ECO:0000256" key="7">
    <source>
        <dbReference type="ARBA" id="ARBA00022723"/>
    </source>
</evidence>
<name>A0A2V1H5F1_9GAMM</name>
<dbReference type="RefSeq" id="WP_116685582.1">
    <property type="nucleotide sequence ID" value="NZ_CAWNYD010000001.1"/>
</dbReference>
<dbReference type="OrthoDB" id="8659436at2"/>
<keyword evidence="6 14" id="KW-0678">Repressor</keyword>
<dbReference type="SUPFAM" id="SSF46785">
    <property type="entry name" value="Winged helix' DNA-binding domain"/>
    <property type="match status" value="1"/>
</dbReference>
<dbReference type="InterPro" id="IPR036390">
    <property type="entry name" value="WH_DNA-bd_sf"/>
</dbReference>
<evidence type="ECO:0000256" key="13">
    <source>
        <dbReference type="PIRSR" id="PIRSR602481-2"/>
    </source>
</evidence>
<dbReference type="Gene3D" id="3.30.1490.190">
    <property type="match status" value="1"/>
</dbReference>
<comment type="similarity">
    <text evidence="2 14">Belongs to the Fur family.</text>
</comment>
<comment type="subcellular location">
    <subcellularLocation>
        <location evidence="1 14">Cytoplasm</location>
    </subcellularLocation>
</comment>
<feature type="binding site" evidence="13">
    <location>
        <position position="106"/>
    </location>
    <ligand>
        <name>Fe cation</name>
        <dbReference type="ChEBI" id="CHEBI:24875"/>
    </ligand>
</feature>
<dbReference type="GO" id="GO:0045892">
    <property type="term" value="P:negative regulation of DNA-templated transcription"/>
    <property type="evidence" value="ECO:0007669"/>
    <property type="project" value="TreeGrafter"/>
</dbReference>
<evidence type="ECO:0000256" key="5">
    <source>
        <dbReference type="ARBA" id="ARBA00022490"/>
    </source>
</evidence>
<dbReference type="GO" id="GO:0005829">
    <property type="term" value="C:cytosol"/>
    <property type="evidence" value="ECO:0007669"/>
    <property type="project" value="TreeGrafter"/>
</dbReference>
<dbReference type="AlphaFoldDB" id="A0A2V1H5F1"/>
<keyword evidence="13 14" id="KW-0408">Iron</keyword>
<sequence length="157" mass="17831">MCDLSDYSHPVASGPEFKRIVLENQELKKAGLKVTLPRVKILQILETTEQRHVSAEDVYKALLEAGEDVGLATVYRVLTQFENAGLVLRHNFDGGHSVFELSRGGHHDHMVCLETNRVVEFHSEEIERIQKELAEAEGFELIDHNLVLYVRPKVSKE</sequence>
<dbReference type="EMBL" id="QDDL01000001">
    <property type="protein sequence ID" value="PVZ71995.1"/>
    <property type="molecule type" value="Genomic_DNA"/>
</dbReference>
<keyword evidence="8 12" id="KW-0862">Zinc</keyword>
<keyword evidence="9 14" id="KW-0805">Transcription regulation</keyword>
<dbReference type="GO" id="GO:0003700">
    <property type="term" value="F:DNA-binding transcription factor activity"/>
    <property type="evidence" value="ECO:0007669"/>
    <property type="project" value="UniProtKB-UniRule"/>
</dbReference>
<dbReference type="Proteomes" id="UP000244906">
    <property type="component" value="Unassembled WGS sequence"/>
</dbReference>
<evidence type="ECO:0000256" key="1">
    <source>
        <dbReference type="ARBA" id="ARBA00004496"/>
    </source>
</evidence>
<evidence type="ECO:0000313" key="16">
    <source>
        <dbReference type="Proteomes" id="UP000244906"/>
    </source>
</evidence>
<dbReference type="PANTHER" id="PTHR33202:SF2">
    <property type="entry name" value="FERRIC UPTAKE REGULATION PROTEIN"/>
    <property type="match status" value="1"/>
</dbReference>
<dbReference type="Pfam" id="PF01475">
    <property type="entry name" value="FUR"/>
    <property type="match status" value="1"/>
</dbReference>
<dbReference type="PANTHER" id="PTHR33202">
    <property type="entry name" value="ZINC UPTAKE REGULATION PROTEIN"/>
    <property type="match status" value="1"/>
</dbReference>
<comment type="caution">
    <text evidence="15">The sequence shown here is derived from an EMBL/GenBank/DDBJ whole genome shotgun (WGS) entry which is preliminary data.</text>
</comment>
<feature type="binding site" evidence="13">
    <location>
        <position position="127"/>
    </location>
    <ligand>
        <name>Fe cation</name>
        <dbReference type="ChEBI" id="CHEBI:24875"/>
    </ligand>
</feature>
<evidence type="ECO:0000313" key="15">
    <source>
        <dbReference type="EMBL" id="PVZ71995.1"/>
    </source>
</evidence>
<evidence type="ECO:0000256" key="4">
    <source>
        <dbReference type="ARBA" id="ARBA00020910"/>
    </source>
</evidence>
<evidence type="ECO:0000256" key="2">
    <source>
        <dbReference type="ARBA" id="ARBA00007957"/>
    </source>
</evidence>
<dbReference type="GO" id="GO:1900705">
    <property type="term" value="P:negative regulation of siderophore biosynthetic process"/>
    <property type="evidence" value="ECO:0007669"/>
    <property type="project" value="TreeGrafter"/>
</dbReference>
<dbReference type="FunFam" id="1.10.10.10:FF:000007">
    <property type="entry name" value="Ferric uptake regulation protein"/>
    <property type="match status" value="1"/>
</dbReference>
<keyword evidence="7 12" id="KW-0479">Metal-binding</keyword>
<organism evidence="15 16">
    <name type="scientific">Pelagibaculum spongiae</name>
    <dbReference type="NCBI Taxonomy" id="2080658"/>
    <lineage>
        <taxon>Bacteria</taxon>
        <taxon>Pseudomonadati</taxon>
        <taxon>Pseudomonadota</taxon>
        <taxon>Gammaproteobacteria</taxon>
        <taxon>Oceanospirillales</taxon>
        <taxon>Pelagibaculum</taxon>
    </lineage>
</organism>
<dbReference type="InterPro" id="IPR002481">
    <property type="entry name" value="FUR"/>
</dbReference>
<dbReference type="NCBIfam" id="NF006999">
    <property type="entry name" value="PRK09462.1"/>
    <property type="match status" value="1"/>
</dbReference>
<comment type="cofactor">
    <cofactor evidence="13">
        <name>Mn(2+)</name>
        <dbReference type="ChEBI" id="CHEBI:29035"/>
    </cofactor>
    <cofactor evidence="13">
        <name>Fe(2+)</name>
        <dbReference type="ChEBI" id="CHEBI:29033"/>
    </cofactor>
    <text evidence="13">Binds 1 Mn(2+) or Fe(2+) ion per subunit.</text>
</comment>
<evidence type="ECO:0000256" key="3">
    <source>
        <dbReference type="ARBA" id="ARBA00011738"/>
    </source>
</evidence>
<protein>
    <recommendedName>
        <fullName evidence="4 14">Ferric uptake regulation protein</fullName>
    </recommendedName>
</protein>
<dbReference type="GO" id="GO:0008270">
    <property type="term" value="F:zinc ion binding"/>
    <property type="evidence" value="ECO:0007669"/>
    <property type="project" value="TreeGrafter"/>
</dbReference>
<keyword evidence="5 14" id="KW-0963">Cytoplasm</keyword>
<keyword evidence="10 14" id="KW-0238">DNA-binding</keyword>
<keyword evidence="16" id="KW-1185">Reference proteome</keyword>
<evidence type="ECO:0000256" key="6">
    <source>
        <dbReference type="ARBA" id="ARBA00022491"/>
    </source>
</evidence>
<proteinExistence type="inferred from homology"/>
<evidence type="ECO:0000256" key="10">
    <source>
        <dbReference type="ARBA" id="ARBA00023125"/>
    </source>
</evidence>
<evidence type="ECO:0000256" key="9">
    <source>
        <dbReference type="ARBA" id="ARBA00023015"/>
    </source>
</evidence>
<evidence type="ECO:0000256" key="14">
    <source>
        <dbReference type="RuleBase" id="RU364037"/>
    </source>
</evidence>
<keyword evidence="11 14" id="KW-0804">Transcription</keyword>
<accession>A0A2V1H5F1</accession>